<dbReference type="InterPro" id="IPR003594">
    <property type="entry name" value="HATPase_dom"/>
</dbReference>
<dbReference type="SMART" id="SM00086">
    <property type="entry name" value="PAC"/>
    <property type="match status" value="2"/>
</dbReference>
<dbReference type="SMART" id="SM00388">
    <property type="entry name" value="HisKA"/>
    <property type="match status" value="1"/>
</dbReference>
<evidence type="ECO:0000256" key="4">
    <source>
        <dbReference type="ARBA" id="ARBA00022553"/>
    </source>
</evidence>
<evidence type="ECO:0000259" key="13">
    <source>
        <dbReference type="PROSITE" id="PS50113"/>
    </source>
</evidence>
<dbReference type="SUPFAM" id="SSF47384">
    <property type="entry name" value="Homodimeric domain of signal transducing histidine kinase"/>
    <property type="match status" value="1"/>
</dbReference>
<evidence type="ECO:0000313" key="15">
    <source>
        <dbReference type="Proteomes" id="UP000672602"/>
    </source>
</evidence>
<dbReference type="SMART" id="SM00387">
    <property type="entry name" value="HATPase_c"/>
    <property type="match status" value="1"/>
</dbReference>
<evidence type="ECO:0000259" key="11">
    <source>
        <dbReference type="PROSITE" id="PS50109"/>
    </source>
</evidence>
<evidence type="ECO:0000256" key="9">
    <source>
        <dbReference type="ARBA" id="ARBA00023012"/>
    </source>
</evidence>
<dbReference type="CDD" id="cd16922">
    <property type="entry name" value="HATPase_EvgS-ArcB-TorS-like"/>
    <property type="match status" value="1"/>
</dbReference>
<organism evidence="14 15">
    <name type="scientific">Marivibrio halodurans</name>
    <dbReference type="NCBI Taxonomy" id="2039722"/>
    <lineage>
        <taxon>Bacteria</taxon>
        <taxon>Pseudomonadati</taxon>
        <taxon>Pseudomonadota</taxon>
        <taxon>Alphaproteobacteria</taxon>
        <taxon>Rhodospirillales</taxon>
        <taxon>Rhodospirillaceae</taxon>
        <taxon>Marivibrio</taxon>
    </lineage>
</organism>
<dbReference type="InterPro" id="IPR035965">
    <property type="entry name" value="PAS-like_dom_sf"/>
</dbReference>
<keyword evidence="5" id="KW-0808">Transferase</keyword>
<evidence type="ECO:0000256" key="7">
    <source>
        <dbReference type="ARBA" id="ARBA00022777"/>
    </source>
</evidence>
<dbReference type="Pfam" id="PF13426">
    <property type="entry name" value="PAS_9"/>
    <property type="match status" value="2"/>
</dbReference>
<dbReference type="SUPFAM" id="SSF55785">
    <property type="entry name" value="PYP-like sensor domain (PAS domain)"/>
    <property type="match status" value="2"/>
</dbReference>
<keyword evidence="8" id="KW-0067">ATP-binding</keyword>
<dbReference type="PANTHER" id="PTHR43047:SF72">
    <property type="entry name" value="OSMOSENSING HISTIDINE PROTEIN KINASE SLN1"/>
    <property type="match status" value="1"/>
</dbReference>
<keyword evidence="4" id="KW-0597">Phosphoprotein</keyword>
<dbReference type="NCBIfam" id="TIGR00229">
    <property type="entry name" value="sensory_box"/>
    <property type="match status" value="2"/>
</dbReference>
<dbReference type="InterPro" id="IPR005467">
    <property type="entry name" value="His_kinase_dom"/>
</dbReference>
<dbReference type="Pfam" id="PF00512">
    <property type="entry name" value="HisKA"/>
    <property type="match status" value="1"/>
</dbReference>
<keyword evidence="10" id="KW-0472">Membrane</keyword>
<dbReference type="PROSITE" id="PS50113">
    <property type="entry name" value="PAC"/>
    <property type="match status" value="2"/>
</dbReference>
<comment type="caution">
    <text evidence="14">The sequence shown here is derived from an EMBL/GenBank/DDBJ whole genome shotgun (WGS) entry which is preliminary data.</text>
</comment>
<dbReference type="GO" id="GO:0005524">
    <property type="term" value="F:ATP binding"/>
    <property type="evidence" value="ECO:0007669"/>
    <property type="project" value="UniProtKB-KW"/>
</dbReference>
<evidence type="ECO:0000256" key="2">
    <source>
        <dbReference type="ARBA" id="ARBA00004370"/>
    </source>
</evidence>
<dbReference type="PROSITE" id="PS50109">
    <property type="entry name" value="HIS_KIN"/>
    <property type="match status" value="1"/>
</dbReference>
<dbReference type="EC" id="2.7.13.3" evidence="3"/>
<dbReference type="SUPFAM" id="SSF55874">
    <property type="entry name" value="ATPase domain of HSP90 chaperone/DNA topoisomerase II/histidine kinase"/>
    <property type="match status" value="1"/>
</dbReference>
<dbReference type="CDD" id="cd00130">
    <property type="entry name" value="PAS"/>
    <property type="match status" value="1"/>
</dbReference>
<dbReference type="GO" id="GO:0000155">
    <property type="term" value="F:phosphorelay sensor kinase activity"/>
    <property type="evidence" value="ECO:0007669"/>
    <property type="project" value="InterPro"/>
</dbReference>
<name>A0A8J7S3E6_9PROT</name>
<evidence type="ECO:0000256" key="1">
    <source>
        <dbReference type="ARBA" id="ARBA00000085"/>
    </source>
</evidence>
<accession>A0A8J7S3E6</accession>
<dbReference type="Gene3D" id="3.30.565.10">
    <property type="entry name" value="Histidine kinase-like ATPase, C-terminal domain"/>
    <property type="match status" value="1"/>
</dbReference>
<dbReference type="GO" id="GO:0009927">
    <property type="term" value="F:histidine phosphotransfer kinase activity"/>
    <property type="evidence" value="ECO:0007669"/>
    <property type="project" value="TreeGrafter"/>
</dbReference>
<dbReference type="FunFam" id="1.10.287.130:FF:000038">
    <property type="entry name" value="Sensory transduction histidine kinase"/>
    <property type="match status" value="1"/>
</dbReference>
<protein>
    <recommendedName>
        <fullName evidence="3">histidine kinase</fullName>
        <ecNumber evidence="3">2.7.13.3</ecNumber>
    </recommendedName>
</protein>
<sequence length="518" mass="57609">MADSTESGGAVGSAGEQSDLVSALPIGVYRTTPSGRLLLANKALADIYGYPGVDSLVEAAAEGKLAWYADPDRRDAFVRLMESWGEIDRLVSEVQSRDGRRIWVSETARFVRDADDTPLYYEGTIQDITDLLSVQRALRESERRFRDYAEIASDWFWEMDETLCFSYFSDTLATETGIDPQKLLGRGRPESALGDTGDPHWQAHLDDLKNRRAFYDFRYPFKRPDNHDPLVISASGVPIFDENGVFRGYRGVGSNVTEEARVQQSLYEAKLQAEFANRAKSDFIANVSHELRTPLNAILGFTDIMRDELFGPIGVPRYTRYLEDIHTSASHLLSIINMILDLSKIEAGKLELDDVEITLDDCIRGAIELINPLARERQVRIEFTPNPDIPTLIADERALRQMLLNLLSNAVKFSESRSSIEVAVDIGADGEGAVVRVSDVGMGIPEDKLDLVTQPFGHTESSLSRSYEGSGLGLAITRRLIELHDGALEIESTVGQGTTVRLIFPKERRGGVVADRQM</sequence>
<dbReference type="Proteomes" id="UP000672602">
    <property type="component" value="Unassembled WGS sequence"/>
</dbReference>
<keyword evidence="15" id="KW-1185">Reference proteome</keyword>
<comment type="subcellular location">
    <subcellularLocation>
        <location evidence="2">Membrane</location>
    </subcellularLocation>
</comment>
<feature type="domain" description="PAC" evidence="13">
    <location>
        <begin position="215"/>
        <end position="268"/>
    </location>
</feature>
<keyword evidence="9" id="KW-0902">Two-component regulatory system</keyword>
<dbReference type="InterPro" id="IPR003661">
    <property type="entry name" value="HisK_dim/P_dom"/>
</dbReference>
<dbReference type="InterPro" id="IPR004358">
    <property type="entry name" value="Sig_transdc_His_kin-like_C"/>
</dbReference>
<evidence type="ECO:0000256" key="10">
    <source>
        <dbReference type="ARBA" id="ARBA00023136"/>
    </source>
</evidence>
<dbReference type="InterPro" id="IPR036097">
    <property type="entry name" value="HisK_dim/P_sf"/>
</dbReference>
<dbReference type="Gene3D" id="3.30.450.20">
    <property type="entry name" value="PAS domain"/>
    <property type="match status" value="2"/>
</dbReference>
<evidence type="ECO:0000313" key="14">
    <source>
        <dbReference type="EMBL" id="MBP5857848.1"/>
    </source>
</evidence>
<dbReference type="InterPro" id="IPR036890">
    <property type="entry name" value="HATPase_C_sf"/>
</dbReference>
<feature type="domain" description="PAC" evidence="13">
    <location>
        <begin position="85"/>
        <end position="140"/>
    </location>
</feature>
<reference evidence="14" key="1">
    <citation type="submission" date="2021-04" db="EMBL/GenBank/DDBJ databases">
        <authorList>
            <person name="Zhang D.-C."/>
        </authorList>
    </citation>
    <scope>NUCLEOTIDE SEQUENCE</scope>
    <source>
        <strain evidence="14">CGMCC 1.15697</strain>
    </source>
</reference>
<dbReference type="AlphaFoldDB" id="A0A8J7S3E6"/>
<feature type="domain" description="Histidine kinase" evidence="11">
    <location>
        <begin position="286"/>
        <end position="508"/>
    </location>
</feature>
<dbReference type="GO" id="GO:0005886">
    <property type="term" value="C:plasma membrane"/>
    <property type="evidence" value="ECO:0007669"/>
    <property type="project" value="TreeGrafter"/>
</dbReference>
<evidence type="ECO:0000256" key="6">
    <source>
        <dbReference type="ARBA" id="ARBA00022741"/>
    </source>
</evidence>
<keyword evidence="6" id="KW-0547">Nucleotide-binding</keyword>
<evidence type="ECO:0000256" key="8">
    <source>
        <dbReference type="ARBA" id="ARBA00022840"/>
    </source>
</evidence>
<dbReference type="InterPro" id="IPR000700">
    <property type="entry name" value="PAS-assoc_C"/>
</dbReference>
<dbReference type="PRINTS" id="PR00344">
    <property type="entry name" value="BCTRLSENSOR"/>
</dbReference>
<dbReference type="PANTHER" id="PTHR43047">
    <property type="entry name" value="TWO-COMPONENT HISTIDINE PROTEIN KINASE"/>
    <property type="match status" value="1"/>
</dbReference>
<dbReference type="InterPro" id="IPR001610">
    <property type="entry name" value="PAC"/>
</dbReference>
<dbReference type="CDD" id="cd00082">
    <property type="entry name" value="HisKA"/>
    <property type="match status" value="1"/>
</dbReference>
<feature type="domain" description="PAS" evidence="12">
    <location>
        <begin position="141"/>
        <end position="186"/>
    </location>
</feature>
<evidence type="ECO:0000256" key="5">
    <source>
        <dbReference type="ARBA" id="ARBA00022679"/>
    </source>
</evidence>
<evidence type="ECO:0000259" key="12">
    <source>
        <dbReference type="PROSITE" id="PS50112"/>
    </source>
</evidence>
<dbReference type="InterPro" id="IPR000014">
    <property type="entry name" value="PAS"/>
</dbReference>
<gene>
    <name evidence="14" type="ORF">KAJ83_12585</name>
</gene>
<dbReference type="PROSITE" id="PS50112">
    <property type="entry name" value="PAS"/>
    <property type="match status" value="1"/>
</dbReference>
<comment type="catalytic activity">
    <reaction evidence="1">
        <text>ATP + protein L-histidine = ADP + protein N-phospho-L-histidine.</text>
        <dbReference type="EC" id="2.7.13.3"/>
    </reaction>
</comment>
<evidence type="ECO:0000256" key="3">
    <source>
        <dbReference type="ARBA" id="ARBA00012438"/>
    </source>
</evidence>
<dbReference type="Pfam" id="PF02518">
    <property type="entry name" value="HATPase_c"/>
    <property type="match status" value="1"/>
</dbReference>
<keyword evidence="7 14" id="KW-0418">Kinase</keyword>
<dbReference type="Gene3D" id="1.10.287.130">
    <property type="match status" value="1"/>
</dbReference>
<dbReference type="RefSeq" id="WP_210682421.1">
    <property type="nucleotide sequence ID" value="NZ_JAGMWN010000005.1"/>
</dbReference>
<proteinExistence type="predicted"/>
<dbReference type="EMBL" id="JAGMWN010000005">
    <property type="protein sequence ID" value="MBP5857848.1"/>
    <property type="molecule type" value="Genomic_DNA"/>
</dbReference>